<name>A0A8J2VDF2_9FLAO</name>
<feature type="region of interest" description="Disordered" evidence="1">
    <location>
        <begin position="293"/>
        <end position="324"/>
    </location>
</feature>
<gene>
    <name evidence="3" type="ORF">GCM10011312_22580</name>
</gene>
<dbReference type="AlphaFoldDB" id="A0A8J2VDF2"/>
<dbReference type="EMBL" id="BMGK01000009">
    <property type="protein sequence ID" value="GGD98559.1"/>
    <property type="molecule type" value="Genomic_DNA"/>
</dbReference>
<feature type="compositionally biased region" description="Basic and acidic residues" evidence="1">
    <location>
        <begin position="293"/>
        <end position="316"/>
    </location>
</feature>
<proteinExistence type="predicted"/>
<protein>
    <recommendedName>
        <fullName evidence="5">Transporter</fullName>
    </recommendedName>
</protein>
<dbReference type="Pfam" id="PF13557">
    <property type="entry name" value="Phenol_MetA_deg"/>
    <property type="match status" value="1"/>
</dbReference>
<organism evidence="3 4">
    <name type="scientific">Planktosalinus lacus</name>
    <dbReference type="NCBI Taxonomy" id="1526573"/>
    <lineage>
        <taxon>Bacteria</taxon>
        <taxon>Pseudomonadati</taxon>
        <taxon>Bacteroidota</taxon>
        <taxon>Flavobacteriia</taxon>
        <taxon>Flavobacteriales</taxon>
        <taxon>Flavobacteriaceae</taxon>
        <taxon>Planktosalinus</taxon>
    </lineage>
</organism>
<feature type="chain" id="PRO_5035263761" description="Transporter" evidence="2">
    <location>
        <begin position="20"/>
        <end position="324"/>
    </location>
</feature>
<accession>A0A8J2VDF2</accession>
<evidence type="ECO:0000313" key="3">
    <source>
        <dbReference type="EMBL" id="GGD98559.1"/>
    </source>
</evidence>
<keyword evidence="2" id="KW-0732">Signal</keyword>
<evidence type="ECO:0000313" key="4">
    <source>
        <dbReference type="Proteomes" id="UP000652231"/>
    </source>
</evidence>
<evidence type="ECO:0000256" key="2">
    <source>
        <dbReference type="SAM" id="SignalP"/>
    </source>
</evidence>
<comment type="caution">
    <text evidence="3">The sequence shown here is derived from an EMBL/GenBank/DDBJ whole genome shotgun (WGS) entry which is preliminary data.</text>
</comment>
<reference evidence="3" key="2">
    <citation type="submission" date="2020-09" db="EMBL/GenBank/DDBJ databases">
        <authorList>
            <person name="Sun Q."/>
            <person name="Zhou Y."/>
        </authorList>
    </citation>
    <scope>NUCLEOTIDE SEQUENCE</scope>
    <source>
        <strain evidence="3">CGMCC 1.12924</strain>
    </source>
</reference>
<reference evidence="3" key="1">
    <citation type="journal article" date="2014" name="Int. J. Syst. Evol. Microbiol.">
        <title>Complete genome sequence of Corynebacterium casei LMG S-19264T (=DSM 44701T), isolated from a smear-ripened cheese.</title>
        <authorList>
            <consortium name="US DOE Joint Genome Institute (JGI-PGF)"/>
            <person name="Walter F."/>
            <person name="Albersmeier A."/>
            <person name="Kalinowski J."/>
            <person name="Ruckert C."/>
        </authorList>
    </citation>
    <scope>NUCLEOTIDE SEQUENCE</scope>
    <source>
        <strain evidence="3">CGMCC 1.12924</strain>
    </source>
</reference>
<dbReference type="RefSeq" id="WP_188442593.1">
    <property type="nucleotide sequence ID" value="NZ_BMGK01000009.1"/>
</dbReference>
<dbReference type="Proteomes" id="UP000652231">
    <property type="component" value="Unassembled WGS sequence"/>
</dbReference>
<sequence>MINKNLLLCSILTCSFLTATSQYTEVINSNRPGASQGAFAVGNQVLQLETGFTKGWEKHELLQTETDAFTIDYSLRYGLIWEQLEISVMGSFLSESVIDNRSASTFEYDQSNFRYNTLGAKYLIYDPYKKRALEKPNLYSWNANNKFRWRELIPAVSFFAGVNFDTEDNPFLPPNDPTISPKFVLMTQNNMQGGWVFVTNIIVDRVTSDFPTYSYILTLTHAFNPKFSMFIENQGIKSDFYADQILRFGGAHLFGKDFQIDVLASTNFKDTPSKFYIGVGVSYRLDMHSKDQIIEDPNSRGRDEEDEKKNQRKDDFIDIENDGE</sequence>
<keyword evidence="4" id="KW-1185">Reference proteome</keyword>
<feature type="signal peptide" evidence="2">
    <location>
        <begin position="1"/>
        <end position="19"/>
    </location>
</feature>
<dbReference type="InterPro" id="IPR025737">
    <property type="entry name" value="FApF"/>
</dbReference>
<evidence type="ECO:0008006" key="5">
    <source>
        <dbReference type="Google" id="ProtNLM"/>
    </source>
</evidence>
<evidence type="ECO:0000256" key="1">
    <source>
        <dbReference type="SAM" id="MobiDB-lite"/>
    </source>
</evidence>